<dbReference type="InterPro" id="IPR004358">
    <property type="entry name" value="Sig_transdc_His_kin-like_C"/>
</dbReference>
<keyword evidence="6 12" id="KW-0812">Transmembrane</keyword>
<dbReference type="GO" id="GO:0000155">
    <property type="term" value="F:phosphorelay sensor kinase activity"/>
    <property type="evidence" value="ECO:0007669"/>
    <property type="project" value="InterPro"/>
</dbReference>
<dbReference type="CDD" id="cd06225">
    <property type="entry name" value="HAMP"/>
    <property type="match status" value="1"/>
</dbReference>
<name>K6WPU8_9MICO</name>
<dbReference type="SUPFAM" id="SSF158472">
    <property type="entry name" value="HAMP domain-like"/>
    <property type="match status" value="1"/>
</dbReference>
<keyword evidence="9" id="KW-0902">Two-component regulatory system</keyword>
<feature type="transmembrane region" description="Helical" evidence="12">
    <location>
        <begin position="188"/>
        <end position="207"/>
    </location>
</feature>
<dbReference type="InterPro" id="IPR050428">
    <property type="entry name" value="TCS_sensor_his_kinase"/>
</dbReference>
<keyword evidence="5" id="KW-0808">Transferase</keyword>
<dbReference type="CDD" id="cd00082">
    <property type="entry name" value="HisKA"/>
    <property type="match status" value="1"/>
</dbReference>
<dbReference type="Pfam" id="PF00512">
    <property type="entry name" value="HisKA"/>
    <property type="match status" value="1"/>
</dbReference>
<evidence type="ECO:0000313" key="16">
    <source>
        <dbReference type="Proteomes" id="UP000008366"/>
    </source>
</evidence>
<dbReference type="InterPro" id="IPR005467">
    <property type="entry name" value="His_kinase_dom"/>
</dbReference>
<dbReference type="AlphaFoldDB" id="K6WPU8"/>
<dbReference type="EC" id="2.7.13.3" evidence="3"/>
<evidence type="ECO:0000256" key="9">
    <source>
        <dbReference type="ARBA" id="ARBA00023012"/>
    </source>
</evidence>
<dbReference type="GO" id="GO:0005886">
    <property type="term" value="C:plasma membrane"/>
    <property type="evidence" value="ECO:0007669"/>
    <property type="project" value="UniProtKB-SubCell"/>
</dbReference>
<evidence type="ECO:0000256" key="10">
    <source>
        <dbReference type="ARBA" id="ARBA00023136"/>
    </source>
</evidence>
<evidence type="ECO:0000313" key="15">
    <source>
        <dbReference type="EMBL" id="GAB94147.1"/>
    </source>
</evidence>
<evidence type="ECO:0000256" key="8">
    <source>
        <dbReference type="ARBA" id="ARBA00022989"/>
    </source>
</evidence>
<dbReference type="InterPro" id="IPR036890">
    <property type="entry name" value="HATPase_C_sf"/>
</dbReference>
<evidence type="ECO:0000256" key="6">
    <source>
        <dbReference type="ARBA" id="ARBA00022692"/>
    </source>
</evidence>
<organism evidence="15 16">
    <name type="scientific">Kineosphaera limosa NBRC 100340</name>
    <dbReference type="NCBI Taxonomy" id="1184609"/>
    <lineage>
        <taxon>Bacteria</taxon>
        <taxon>Bacillati</taxon>
        <taxon>Actinomycetota</taxon>
        <taxon>Actinomycetes</taxon>
        <taxon>Micrococcales</taxon>
        <taxon>Dermatophilaceae</taxon>
        <taxon>Kineosphaera</taxon>
    </lineage>
</organism>
<comment type="catalytic activity">
    <reaction evidence="1">
        <text>ATP + protein L-histidine = ADP + protein N-phospho-L-histidine.</text>
        <dbReference type="EC" id="2.7.13.3"/>
    </reaction>
</comment>
<dbReference type="Gene3D" id="6.10.340.10">
    <property type="match status" value="1"/>
</dbReference>
<accession>K6WPU8</accession>
<keyword evidence="10 12" id="KW-0472">Membrane</keyword>
<dbReference type="Proteomes" id="UP000008366">
    <property type="component" value="Unassembled WGS sequence"/>
</dbReference>
<dbReference type="CDD" id="cd00075">
    <property type="entry name" value="HATPase"/>
    <property type="match status" value="1"/>
</dbReference>
<proteinExistence type="predicted"/>
<dbReference type="PROSITE" id="PS50885">
    <property type="entry name" value="HAMP"/>
    <property type="match status" value="1"/>
</dbReference>
<evidence type="ECO:0000256" key="1">
    <source>
        <dbReference type="ARBA" id="ARBA00000085"/>
    </source>
</evidence>
<keyword evidence="4" id="KW-0597">Phosphoprotein</keyword>
<dbReference type="SUPFAM" id="SSF47384">
    <property type="entry name" value="Homodimeric domain of signal transducing histidine kinase"/>
    <property type="match status" value="1"/>
</dbReference>
<reference evidence="15 16" key="1">
    <citation type="submission" date="2012-08" db="EMBL/GenBank/DDBJ databases">
        <title>Whole genome shotgun sequence of Kineosphaera limosa NBRC 100340.</title>
        <authorList>
            <person name="Yoshida I."/>
            <person name="Isaki S."/>
            <person name="Hosoyama A."/>
            <person name="Tsuchikane K."/>
            <person name="Katsumata H."/>
            <person name="Ando Y."/>
            <person name="Ohji S."/>
            <person name="Hamada M."/>
            <person name="Tamura T."/>
            <person name="Yamazoe A."/>
            <person name="Yamazaki S."/>
            <person name="Fujita N."/>
        </authorList>
    </citation>
    <scope>NUCLEOTIDE SEQUENCE [LARGE SCALE GENOMIC DNA]</scope>
    <source>
        <strain evidence="15 16">NBRC 100340</strain>
    </source>
</reference>
<evidence type="ECO:0000256" key="4">
    <source>
        <dbReference type="ARBA" id="ARBA00022553"/>
    </source>
</evidence>
<comment type="subcellular location">
    <subcellularLocation>
        <location evidence="2">Cell membrane</location>
    </subcellularLocation>
</comment>
<dbReference type="InterPro" id="IPR003661">
    <property type="entry name" value="HisK_dim/P_dom"/>
</dbReference>
<dbReference type="InterPro" id="IPR006311">
    <property type="entry name" value="TAT_signal"/>
</dbReference>
<evidence type="ECO:0000256" key="7">
    <source>
        <dbReference type="ARBA" id="ARBA00022777"/>
    </source>
</evidence>
<dbReference type="Gene3D" id="3.30.565.10">
    <property type="entry name" value="Histidine kinase-like ATPase, C-terminal domain"/>
    <property type="match status" value="1"/>
</dbReference>
<dbReference type="eggNOG" id="COG5002">
    <property type="taxonomic scope" value="Bacteria"/>
</dbReference>
<dbReference type="SMART" id="SM00388">
    <property type="entry name" value="HisKA"/>
    <property type="match status" value="1"/>
</dbReference>
<feature type="region of interest" description="Disordered" evidence="11">
    <location>
        <begin position="478"/>
        <end position="500"/>
    </location>
</feature>
<feature type="domain" description="HAMP" evidence="14">
    <location>
        <begin position="208"/>
        <end position="260"/>
    </location>
</feature>
<evidence type="ECO:0000259" key="13">
    <source>
        <dbReference type="PROSITE" id="PS50109"/>
    </source>
</evidence>
<dbReference type="InterPro" id="IPR003660">
    <property type="entry name" value="HAMP_dom"/>
</dbReference>
<dbReference type="OrthoDB" id="9786919at2"/>
<dbReference type="PANTHER" id="PTHR45436">
    <property type="entry name" value="SENSOR HISTIDINE KINASE YKOH"/>
    <property type="match status" value="1"/>
</dbReference>
<feature type="domain" description="Histidine kinase" evidence="13">
    <location>
        <begin position="268"/>
        <end position="476"/>
    </location>
</feature>
<evidence type="ECO:0000256" key="3">
    <source>
        <dbReference type="ARBA" id="ARBA00012438"/>
    </source>
</evidence>
<sequence length="500" mass="53785">MTEPNDSSGAGATYGWRRPSLRRRVLAAIAALSAAGLIGAGAPALLFERQRVGDRIERQLAQEVREFTELAASGIDPDTGQGFTDAERLFTVSMQRKVPDENETHVGYLTGSAIVQADGDGDVHADPAFRAEVTAHENPAFGDYTSPAHGRITYAVMPVVQGADRGHYVAFYYLDRELAELHDTIRSYAIAAVIAWLVLLLAAWLLVRRLLRPMEELRATAEAITETDLSRRLAVHGDDEVADLSRQFNGMLDRLQEALGAQRGMLDDAGHELRTPITVLRGHLELMDADDRGDVEAVRALAIDELDRMSGLVEDLIVLAKARRPDFVRPQEFEVALLVEECLAKARSLGERTWVVDQLSNVWVTGDPRRLTQAMLQLTANAVAVTAPGDEIGFGCARGPHGVQLWVRDTGPGVPPAERFRIFGRHRSGSTGREGSSGLGLAIVMAIAQAHGGTAWVSAAGAAGGARFVIELPAGAIAADPDDEGEDAQESVGISGGEVR</sequence>
<keyword evidence="16" id="KW-1185">Reference proteome</keyword>
<dbReference type="SUPFAM" id="SSF55874">
    <property type="entry name" value="ATPase domain of HSP90 chaperone/DNA topoisomerase II/histidine kinase"/>
    <property type="match status" value="1"/>
</dbReference>
<dbReference type="SMART" id="SM00387">
    <property type="entry name" value="HATPase_c"/>
    <property type="match status" value="1"/>
</dbReference>
<keyword evidence="8 12" id="KW-1133">Transmembrane helix</keyword>
<dbReference type="EMBL" id="BAHD01000003">
    <property type="protein sequence ID" value="GAB94147.1"/>
    <property type="molecule type" value="Genomic_DNA"/>
</dbReference>
<feature type="transmembrane region" description="Helical" evidence="12">
    <location>
        <begin position="25"/>
        <end position="47"/>
    </location>
</feature>
<comment type="caution">
    <text evidence="15">The sequence shown here is derived from an EMBL/GenBank/DDBJ whole genome shotgun (WGS) entry which is preliminary data.</text>
</comment>
<dbReference type="Pfam" id="PF00672">
    <property type="entry name" value="HAMP"/>
    <property type="match status" value="1"/>
</dbReference>
<evidence type="ECO:0000256" key="2">
    <source>
        <dbReference type="ARBA" id="ARBA00004236"/>
    </source>
</evidence>
<feature type="compositionally biased region" description="Acidic residues" evidence="11">
    <location>
        <begin position="480"/>
        <end position="489"/>
    </location>
</feature>
<dbReference type="PANTHER" id="PTHR45436:SF5">
    <property type="entry name" value="SENSOR HISTIDINE KINASE TRCS"/>
    <property type="match status" value="1"/>
</dbReference>
<evidence type="ECO:0000256" key="12">
    <source>
        <dbReference type="SAM" id="Phobius"/>
    </source>
</evidence>
<dbReference type="PROSITE" id="PS51318">
    <property type="entry name" value="TAT"/>
    <property type="match status" value="1"/>
</dbReference>
<dbReference type="PROSITE" id="PS50109">
    <property type="entry name" value="HIS_KIN"/>
    <property type="match status" value="1"/>
</dbReference>
<dbReference type="STRING" id="1184609.KILIM_003_00690"/>
<dbReference type="PRINTS" id="PR00344">
    <property type="entry name" value="BCTRLSENSOR"/>
</dbReference>
<evidence type="ECO:0000256" key="5">
    <source>
        <dbReference type="ARBA" id="ARBA00022679"/>
    </source>
</evidence>
<keyword evidence="7 15" id="KW-0418">Kinase</keyword>
<dbReference type="Gene3D" id="1.10.287.130">
    <property type="match status" value="1"/>
</dbReference>
<gene>
    <name evidence="15" type="ORF">KILIM_003_00690</name>
</gene>
<evidence type="ECO:0000256" key="11">
    <source>
        <dbReference type="SAM" id="MobiDB-lite"/>
    </source>
</evidence>
<protein>
    <recommendedName>
        <fullName evidence="3">histidine kinase</fullName>
        <ecNumber evidence="3">2.7.13.3</ecNumber>
    </recommendedName>
</protein>
<evidence type="ECO:0000259" key="14">
    <source>
        <dbReference type="PROSITE" id="PS50885"/>
    </source>
</evidence>
<dbReference type="Pfam" id="PF02518">
    <property type="entry name" value="HATPase_c"/>
    <property type="match status" value="1"/>
</dbReference>
<dbReference type="InterPro" id="IPR003594">
    <property type="entry name" value="HATPase_dom"/>
</dbReference>
<dbReference type="SMART" id="SM00304">
    <property type="entry name" value="HAMP"/>
    <property type="match status" value="1"/>
</dbReference>
<dbReference type="RefSeq" id="WP_006590680.1">
    <property type="nucleotide sequence ID" value="NZ_BAHD01000003.1"/>
</dbReference>
<dbReference type="InterPro" id="IPR036097">
    <property type="entry name" value="HisK_dim/P_sf"/>
</dbReference>